<proteinExistence type="predicted"/>
<keyword evidence="1" id="KW-0175">Coiled coil</keyword>
<dbReference type="EMBL" id="JARKNE010000010">
    <property type="protein sequence ID" value="KAK5795021.1"/>
    <property type="molecule type" value="Genomic_DNA"/>
</dbReference>
<evidence type="ECO:0000313" key="2">
    <source>
        <dbReference type="EMBL" id="KAK5795021.1"/>
    </source>
</evidence>
<keyword evidence="3" id="KW-1185">Reference proteome</keyword>
<dbReference type="Proteomes" id="UP001358586">
    <property type="component" value="Chromosome 10"/>
</dbReference>
<evidence type="ECO:0000256" key="1">
    <source>
        <dbReference type="SAM" id="Coils"/>
    </source>
</evidence>
<feature type="coiled-coil region" evidence="1">
    <location>
        <begin position="54"/>
        <end position="81"/>
    </location>
</feature>
<organism evidence="2 3">
    <name type="scientific">Gossypium arboreum</name>
    <name type="common">Tree cotton</name>
    <name type="synonym">Gossypium nanking</name>
    <dbReference type="NCBI Taxonomy" id="29729"/>
    <lineage>
        <taxon>Eukaryota</taxon>
        <taxon>Viridiplantae</taxon>
        <taxon>Streptophyta</taxon>
        <taxon>Embryophyta</taxon>
        <taxon>Tracheophyta</taxon>
        <taxon>Spermatophyta</taxon>
        <taxon>Magnoliopsida</taxon>
        <taxon>eudicotyledons</taxon>
        <taxon>Gunneridae</taxon>
        <taxon>Pentapetalae</taxon>
        <taxon>rosids</taxon>
        <taxon>malvids</taxon>
        <taxon>Malvales</taxon>
        <taxon>Malvaceae</taxon>
        <taxon>Malvoideae</taxon>
        <taxon>Gossypium</taxon>
    </lineage>
</organism>
<comment type="caution">
    <text evidence="2">The sequence shown here is derived from an EMBL/GenBank/DDBJ whole genome shotgun (WGS) entry which is preliminary data.</text>
</comment>
<reference evidence="2 3" key="1">
    <citation type="submission" date="2023-03" db="EMBL/GenBank/DDBJ databases">
        <title>WGS of Gossypium arboreum.</title>
        <authorList>
            <person name="Yu D."/>
        </authorList>
    </citation>
    <scope>NUCLEOTIDE SEQUENCE [LARGE SCALE GENOMIC DNA]</scope>
    <source>
        <tissue evidence="2">Leaf</tissue>
    </source>
</reference>
<evidence type="ECO:0000313" key="3">
    <source>
        <dbReference type="Proteomes" id="UP001358586"/>
    </source>
</evidence>
<protein>
    <submittedName>
        <fullName evidence="2">Uncharacterized protein</fullName>
    </submittedName>
</protein>
<sequence length="127" mass="14118">MLIEALIHLGNDVPIPESLVIVKDIAEKVFFEQIHEGNQEVESEVEVTSVATGLAAWRRTRADVTEEIINAEKAINENEDDAEPATDPTAIVSTIAKPSQTAQNRLMQHLDEEIACLDKSIQYLENH</sequence>
<accession>A0ABR0NKA0</accession>
<name>A0ABR0NKA0_GOSAR</name>
<gene>
    <name evidence="2" type="ORF">PVK06_036275</name>
</gene>